<feature type="transmembrane region" description="Helical" evidence="1">
    <location>
        <begin position="25"/>
        <end position="46"/>
    </location>
</feature>
<evidence type="ECO:0000256" key="1">
    <source>
        <dbReference type="SAM" id="Phobius"/>
    </source>
</evidence>
<dbReference type="RefSeq" id="WP_018327802.1">
    <property type="nucleotide sequence ID" value="NZ_JACHBK010000004.1"/>
</dbReference>
<organism evidence="2 3">
    <name type="scientific">Rhizobium giardinii</name>
    <dbReference type="NCBI Taxonomy" id="56731"/>
    <lineage>
        <taxon>Bacteria</taxon>
        <taxon>Pseudomonadati</taxon>
        <taxon>Pseudomonadota</taxon>
        <taxon>Alphaproteobacteria</taxon>
        <taxon>Hyphomicrobiales</taxon>
        <taxon>Rhizobiaceae</taxon>
        <taxon>Rhizobium/Agrobacterium group</taxon>
        <taxon>Rhizobium</taxon>
    </lineage>
</organism>
<evidence type="ECO:0000313" key="3">
    <source>
        <dbReference type="Proteomes" id="UP000585507"/>
    </source>
</evidence>
<gene>
    <name evidence="2" type="ORF">GGD55_001926</name>
</gene>
<dbReference type="AlphaFoldDB" id="A0A7W8X871"/>
<dbReference type="Pfam" id="PF06059">
    <property type="entry name" value="DUF930"/>
    <property type="match status" value="1"/>
</dbReference>
<proteinExistence type="predicted"/>
<keyword evidence="1" id="KW-1133">Transmembrane helix</keyword>
<evidence type="ECO:0008006" key="4">
    <source>
        <dbReference type="Google" id="ProtNLM"/>
    </source>
</evidence>
<dbReference type="EMBL" id="JACHBK010000004">
    <property type="protein sequence ID" value="MBB5535232.1"/>
    <property type="molecule type" value="Genomic_DNA"/>
</dbReference>
<evidence type="ECO:0000313" key="2">
    <source>
        <dbReference type="EMBL" id="MBB5535232.1"/>
    </source>
</evidence>
<dbReference type="InterPro" id="IPR009273">
    <property type="entry name" value="DUF930"/>
</dbReference>
<reference evidence="2 3" key="1">
    <citation type="submission" date="2020-08" db="EMBL/GenBank/DDBJ databases">
        <title>Genomic Encyclopedia of Type Strains, Phase IV (KMG-V): Genome sequencing to study the core and pangenomes of soil and plant-associated prokaryotes.</title>
        <authorList>
            <person name="Whitman W."/>
        </authorList>
    </citation>
    <scope>NUCLEOTIDE SEQUENCE [LARGE SCALE GENOMIC DNA]</scope>
    <source>
        <strain evidence="2 3">SEMIA 4084</strain>
    </source>
</reference>
<name>A0A7W8X871_9HYPH</name>
<keyword evidence="1" id="KW-0812">Transmembrane</keyword>
<keyword evidence="3" id="KW-1185">Reference proteome</keyword>
<accession>A0A7W8X871</accession>
<keyword evidence="1" id="KW-0472">Membrane</keyword>
<comment type="caution">
    <text evidence="2">The sequence shown here is derived from an EMBL/GenBank/DDBJ whole genome shotgun (WGS) entry which is preliminary data.</text>
</comment>
<protein>
    <recommendedName>
        <fullName evidence="4">DUF930 domain-containing protein</fullName>
    </recommendedName>
</protein>
<sequence>MFLGAGEVIGDMPGPALRSSRPSPWGLGASLGFHILIGLALLLAVAPRRQASPLEESVTVDVVTEQQFDAANKSPIAEASVEPLGDEQAASLAKAVPDLSVLPHAQPRPHAGDIMIQATNLRSAKVLADPRSAKARKALQGLAPSERIVQLCNIEAMEQVHIWKPEFQPDFLVAYAMADTKLSGRKLAADGGAFRSKRRWYAVGFTCEVTADQKEVVSFALRIGDAIPKSQWEDHNLSIDDGPAD</sequence>
<dbReference type="Proteomes" id="UP000585507">
    <property type="component" value="Unassembled WGS sequence"/>
</dbReference>